<feature type="compositionally biased region" description="Pro residues" evidence="1">
    <location>
        <begin position="480"/>
        <end position="493"/>
    </location>
</feature>
<evidence type="ECO:0000256" key="1">
    <source>
        <dbReference type="SAM" id="MobiDB-lite"/>
    </source>
</evidence>
<reference evidence="4" key="1">
    <citation type="submission" date="2025-08" db="UniProtKB">
        <authorList>
            <consortium name="RefSeq"/>
        </authorList>
    </citation>
    <scope>IDENTIFICATION</scope>
    <source>
        <tissue evidence="4">Gonads</tissue>
    </source>
</reference>
<feature type="region of interest" description="Disordered" evidence="1">
    <location>
        <begin position="225"/>
        <end position="252"/>
    </location>
</feature>
<feature type="compositionally biased region" description="Polar residues" evidence="1">
    <location>
        <begin position="225"/>
        <end position="246"/>
    </location>
</feature>
<evidence type="ECO:0000313" key="3">
    <source>
        <dbReference type="Proteomes" id="UP000085678"/>
    </source>
</evidence>
<dbReference type="Proteomes" id="UP000085678">
    <property type="component" value="Unplaced"/>
</dbReference>
<dbReference type="GeneID" id="106177012"/>
<dbReference type="PANTHER" id="PTHR39952:SF1">
    <property type="match status" value="1"/>
</dbReference>
<organism evidence="3 4">
    <name type="scientific">Lingula anatina</name>
    <name type="common">Brachiopod</name>
    <name type="synonym">Lingula unguis</name>
    <dbReference type="NCBI Taxonomy" id="7574"/>
    <lineage>
        <taxon>Eukaryota</taxon>
        <taxon>Metazoa</taxon>
        <taxon>Spiralia</taxon>
        <taxon>Lophotrochozoa</taxon>
        <taxon>Brachiopoda</taxon>
        <taxon>Linguliformea</taxon>
        <taxon>Lingulata</taxon>
        <taxon>Lingulida</taxon>
        <taxon>Linguloidea</taxon>
        <taxon>Lingulidae</taxon>
        <taxon>Lingula</taxon>
    </lineage>
</organism>
<feature type="transmembrane region" description="Helical" evidence="2">
    <location>
        <begin position="57"/>
        <end position="77"/>
    </location>
</feature>
<keyword evidence="2" id="KW-0812">Transmembrane</keyword>
<dbReference type="PANTHER" id="PTHR39952">
    <property type="entry name" value="FI02073P"/>
    <property type="match status" value="1"/>
</dbReference>
<keyword evidence="2" id="KW-1133">Transmembrane helix</keyword>
<feature type="compositionally biased region" description="Low complexity" evidence="1">
    <location>
        <begin position="520"/>
        <end position="557"/>
    </location>
</feature>
<gene>
    <name evidence="4" type="primary">LOC106177012</name>
</gene>
<sequence length="557" mass="61317">MPGHHTRNRCNCSYHGCIEKLWVYLMFGVADIVVGFMLGVVYFSVRALTTSLQYTETIPTYANAIIAFCAGTFVILLNKRRNKIVVCTVIMFCSTCTVMHSVSGLTTGFKTIISLTSFSRCVYSAKQTMCHCYVWRKNVTDYTEESEYFFYNAPNCGVIQNNLVDFMYALCALYTAGTLLGILGIHLSLVVFRTEKERQKHYEEEYYFPSCEEQNENVRNCSQERSITGSPSQVSRCGAMQGTNPSASPPVSGPFSRRIMLPGEPQLRLLGVRRSESLVRTGRENTGPTDGENAPSGLRNASVENVHQNSYSSPVTTNSNVYDLGYPYYGNFPLICSGGYILPAQPFQRLPSCHEPLPPHPLQRSRNPSDTLLSCPIPRLPATNASRLPPRPLRRGASVGAADNAQRVLQRHATSSHNRFGRRLNRSSSFHSTVPQSHLGTLPLAQLPQSDIEAEPFGWMHFFAGFSHFVPMPPGTVPIPFDPPPPYAQPPPYAENDPVQENASQNSSNREGEGGDSVISSANTVGNSVVSNSDNNASDLGRPSSDTQSVDVTVTVI</sequence>
<name>A0A1S3JYI8_LINAN</name>
<dbReference type="RefSeq" id="XP_013415096.1">
    <property type="nucleotide sequence ID" value="XM_013559642.1"/>
</dbReference>
<feature type="transmembrane region" description="Helical" evidence="2">
    <location>
        <begin position="84"/>
        <end position="102"/>
    </location>
</feature>
<dbReference type="AlphaFoldDB" id="A0A1S3JYI8"/>
<keyword evidence="2" id="KW-0472">Membrane</keyword>
<feature type="compositionally biased region" description="Polar residues" evidence="1">
    <location>
        <begin position="499"/>
        <end position="509"/>
    </location>
</feature>
<feature type="compositionally biased region" description="Polar residues" evidence="1">
    <location>
        <begin position="426"/>
        <end position="436"/>
    </location>
</feature>
<evidence type="ECO:0000313" key="4">
    <source>
        <dbReference type="RefSeq" id="XP_013415096.1"/>
    </source>
</evidence>
<dbReference type="OMA" id="CESEMAC"/>
<dbReference type="OrthoDB" id="6117712at2759"/>
<evidence type="ECO:0000256" key="2">
    <source>
        <dbReference type="SAM" id="Phobius"/>
    </source>
</evidence>
<dbReference type="InParanoid" id="A0A1S3JYI8"/>
<keyword evidence="3" id="KW-1185">Reference proteome</keyword>
<feature type="transmembrane region" description="Helical" evidence="2">
    <location>
        <begin position="21"/>
        <end position="45"/>
    </location>
</feature>
<feature type="region of interest" description="Disordered" evidence="1">
    <location>
        <begin position="380"/>
        <end position="436"/>
    </location>
</feature>
<protein>
    <submittedName>
        <fullName evidence="4">Uncharacterized protein LOC106177012</fullName>
    </submittedName>
</protein>
<proteinExistence type="predicted"/>
<feature type="region of interest" description="Disordered" evidence="1">
    <location>
        <begin position="278"/>
        <end position="299"/>
    </location>
</feature>
<feature type="transmembrane region" description="Helical" evidence="2">
    <location>
        <begin position="167"/>
        <end position="192"/>
    </location>
</feature>
<feature type="region of interest" description="Disordered" evidence="1">
    <location>
        <begin position="480"/>
        <end position="557"/>
    </location>
</feature>
<accession>A0A1S3JYI8</accession>
<dbReference type="KEGG" id="lak:106177012"/>